<gene>
    <name evidence="1" type="ORF">LMG31506_00260</name>
</gene>
<evidence type="ECO:0008006" key="3">
    <source>
        <dbReference type="Google" id="ProtNLM"/>
    </source>
</evidence>
<dbReference type="RefSeq" id="WP_211945277.1">
    <property type="nucleotide sequence ID" value="NZ_CAJPUY010000001.1"/>
</dbReference>
<proteinExistence type="predicted"/>
<sequence>MSDASLPIALGVHADTGQPLPDLDEAGINAFCTREQAGRRAPERAAEKARQVDTYAVMGDVDADNLAEAGWGLLFAADTDPAPYLEALSPLIERRRAEAGEIKIFQGQDGCLPGDTAATWLARHKVSLNVVDPALGVPYYLALIGPPGKIPFAFQYTLDLYWAVGRLDFAELEDYRRYADSVVAYESVPAVPSRRNVALFATCHDFDRATQMLTRQLATPLAMGAGQIRPLGERQGFAMQALLGDAATKAALSGLLRGDGPDGPPAVLLTGSHGMCLRADDNRIADLQGALVCQDWPGYGAIDDSHWFAASDIPADARCHGLIHFCFACFGAGAPELDNFSAPGGNSNRIAPCPFTARLPQRLLAHPNGGALAVLGHVDRAWAYSFQSERADPQTQGFRDVMGSLLRGQRVGQATDRFNIRWAALSTELADLLRDRSAGAEVAETELALRWIARDDARNYVVLGDPAVRLRVSEMKR</sequence>
<evidence type="ECO:0000313" key="1">
    <source>
        <dbReference type="EMBL" id="CAG2126963.1"/>
    </source>
</evidence>
<name>A0A916IPG7_9BURK</name>
<reference evidence="1" key="1">
    <citation type="submission" date="2021-03" db="EMBL/GenBank/DDBJ databases">
        <authorList>
            <person name="Peeters C."/>
        </authorList>
    </citation>
    <scope>NUCLEOTIDE SEQUENCE</scope>
    <source>
        <strain evidence="1">LMG 31506</strain>
    </source>
</reference>
<dbReference type="AlphaFoldDB" id="A0A916IPG7"/>
<organism evidence="1 2">
    <name type="scientific">Cupriavidus yeoncheonensis</name>
    <dbReference type="NCBI Taxonomy" id="1462994"/>
    <lineage>
        <taxon>Bacteria</taxon>
        <taxon>Pseudomonadati</taxon>
        <taxon>Pseudomonadota</taxon>
        <taxon>Betaproteobacteria</taxon>
        <taxon>Burkholderiales</taxon>
        <taxon>Burkholderiaceae</taxon>
        <taxon>Cupriavidus</taxon>
    </lineage>
</organism>
<protein>
    <recommendedName>
        <fullName evidence="3">Gingipain domain-containing protein</fullName>
    </recommendedName>
</protein>
<accession>A0A916IPG7</accession>
<dbReference type="Proteomes" id="UP000672934">
    <property type="component" value="Unassembled WGS sequence"/>
</dbReference>
<dbReference type="EMBL" id="CAJPUY010000001">
    <property type="protein sequence ID" value="CAG2126963.1"/>
    <property type="molecule type" value="Genomic_DNA"/>
</dbReference>
<keyword evidence="2" id="KW-1185">Reference proteome</keyword>
<comment type="caution">
    <text evidence="1">The sequence shown here is derived from an EMBL/GenBank/DDBJ whole genome shotgun (WGS) entry which is preliminary data.</text>
</comment>
<evidence type="ECO:0000313" key="2">
    <source>
        <dbReference type="Proteomes" id="UP000672934"/>
    </source>
</evidence>